<dbReference type="SUPFAM" id="SSF110857">
    <property type="entry name" value="Gamma-glutamyl cyclotransferase-like"/>
    <property type="match status" value="1"/>
</dbReference>
<dbReference type="OrthoDB" id="9791837at2"/>
<feature type="domain" description="Methyltransferase type 11" evidence="3">
    <location>
        <begin position="185"/>
        <end position="279"/>
    </location>
</feature>
<evidence type="ECO:0000259" key="2">
    <source>
        <dbReference type="Pfam" id="PF06094"/>
    </source>
</evidence>
<dbReference type="SUPFAM" id="SSF53335">
    <property type="entry name" value="S-adenosyl-L-methionine-dependent methyltransferases"/>
    <property type="match status" value="1"/>
</dbReference>
<evidence type="ECO:0000313" key="4">
    <source>
        <dbReference type="EMBL" id="RAI55375.1"/>
    </source>
</evidence>
<dbReference type="PANTHER" id="PTHR43861">
    <property type="entry name" value="TRANS-ACONITATE 2-METHYLTRANSFERASE-RELATED"/>
    <property type="match status" value="1"/>
</dbReference>
<comment type="caution">
    <text evidence="4">The sequence shown here is derived from an EMBL/GenBank/DDBJ whole genome shotgun (WGS) entry which is preliminary data.</text>
</comment>
<dbReference type="AlphaFoldDB" id="A0A327LZF1"/>
<dbReference type="InterPro" id="IPR009288">
    <property type="entry name" value="AIG2-like_dom"/>
</dbReference>
<proteinExistence type="predicted"/>
<organism evidence="4 5">
    <name type="scientific">Roseicella frigidaeris</name>
    <dbReference type="NCBI Taxonomy" id="2230885"/>
    <lineage>
        <taxon>Bacteria</taxon>
        <taxon>Pseudomonadati</taxon>
        <taxon>Pseudomonadota</taxon>
        <taxon>Alphaproteobacteria</taxon>
        <taxon>Acetobacterales</taxon>
        <taxon>Roseomonadaceae</taxon>
        <taxon>Roseicella</taxon>
    </lineage>
</organism>
<feature type="compositionally biased region" description="Low complexity" evidence="1">
    <location>
        <begin position="113"/>
        <end position="129"/>
    </location>
</feature>
<dbReference type="Gene3D" id="3.10.490.10">
    <property type="entry name" value="Gamma-glutamyl cyclotransferase-like"/>
    <property type="match status" value="1"/>
</dbReference>
<dbReference type="RefSeq" id="WP_111472373.1">
    <property type="nucleotide sequence ID" value="NZ_QLIX01000031.1"/>
</dbReference>
<sequence length="389" mass="41736">MIGAPLFLYGTLLDPVVLERMAGQPGLARRLRPAALPGWERAALRGTPYPTLRRAAGALTPGALLRAGPAALARLAAYEGAAYRLVPVRAATAHGPVRARAWVAPRWRAGQPGDSAAAGSCSGPGPARRIPARPEETAMPRTVYDDPDFFAAYAQLRRSVEGLDGAPEWPRLRALLPPLAGRAVLDLGCGYGWFARWARGAGAAGVLGLDLSAAMLDRARRMTEDPGIAFRQDDLETAALPESAFDLAWSALALHYVADLEGLLARVRAALRPGGRLVVSMEHPVYTAPAHPGWARDARGQRIWPLEGYAREGERRVRWLGAEVVKRHRRLATILAALRGAGLVLDHLEEFAPDAAQLAAEPALEPELDRPMFLLLAAHRPDDAGGAFP</sequence>
<accession>A0A327LZF1</accession>
<dbReference type="GO" id="GO:0008757">
    <property type="term" value="F:S-adenosylmethionine-dependent methyltransferase activity"/>
    <property type="evidence" value="ECO:0007669"/>
    <property type="project" value="InterPro"/>
</dbReference>
<dbReference type="Gene3D" id="3.40.50.150">
    <property type="entry name" value="Vaccinia Virus protein VP39"/>
    <property type="match status" value="1"/>
</dbReference>
<feature type="domain" description="Gamma-glutamylcyclotransferase AIG2-like" evidence="2">
    <location>
        <begin position="6"/>
        <end position="106"/>
    </location>
</feature>
<feature type="region of interest" description="Disordered" evidence="1">
    <location>
        <begin position="113"/>
        <end position="132"/>
    </location>
</feature>
<name>A0A327LZF1_9PROT</name>
<dbReference type="InterPro" id="IPR013216">
    <property type="entry name" value="Methyltransf_11"/>
</dbReference>
<dbReference type="CDD" id="cd06661">
    <property type="entry name" value="GGCT_like"/>
    <property type="match status" value="1"/>
</dbReference>
<keyword evidence="5" id="KW-1185">Reference proteome</keyword>
<evidence type="ECO:0000259" key="3">
    <source>
        <dbReference type="Pfam" id="PF08241"/>
    </source>
</evidence>
<dbReference type="InterPro" id="IPR029063">
    <property type="entry name" value="SAM-dependent_MTases_sf"/>
</dbReference>
<dbReference type="Pfam" id="PF08241">
    <property type="entry name" value="Methyltransf_11"/>
    <property type="match status" value="1"/>
</dbReference>
<evidence type="ECO:0000313" key="5">
    <source>
        <dbReference type="Proteomes" id="UP000249065"/>
    </source>
</evidence>
<reference evidence="5" key="1">
    <citation type="submission" date="2018-06" db="EMBL/GenBank/DDBJ databases">
        <authorList>
            <person name="Khan S.A."/>
        </authorList>
    </citation>
    <scope>NUCLEOTIDE SEQUENCE [LARGE SCALE GENOMIC DNA]</scope>
    <source>
        <strain evidence="5">DB-1506</strain>
    </source>
</reference>
<dbReference type="InterPro" id="IPR036568">
    <property type="entry name" value="GGCT-like_sf"/>
</dbReference>
<evidence type="ECO:0000256" key="1">
    <source>
        <dbReference type="SAM" id="MobiDB-lite"/>
    </source>
</evidence>
<gene>
    <name evidence="4" type="ORF">DOO78_23725</name>
</gene>
<protein>
    <recommendedName>
        <fullName evidence="6">Methyltransferase type 11 domain-containing protein</fullName>
    </recommendedName>
</protein>
<dbReference type="Proteomes" id="UP000249065">
    <property type="component" value="Unassembled WGS sequence"/>
</dbReference>
<dbReference type="EMBL" id="QLIX01000031">
    <property type="protein sequence ID" value="RAI55375.1"/>
    <property type="molecule type" value="Genomic_DNA"/>
</dbReference>
<dbReference type="CDD" id="cd02440">
    <property type="entry name" value="AdoMet_MTases"/>
    <property type="match status" value="1"/>
</dbReference>
<dbReference type="InterPro" id="IPR013024">
    <property type="entry name" value="GGCT-like"/>
</dbReference>
<evidence type="ECO:0008006" key="6">
    <source>
        <dbReference type="Google" id="ProtNLM"/>
    </source>
</evidence>
<dbReference type="Pfam" id="PF06094">
    <property type="entry name" value="GGACT"/>
    <property type="match status" value="1"/>
</dbReference>
<dbReference type="PANTHER" id="PTHR43861:SF1">
    <property type="entry name" value="TRANS-ACONITATE 2-METHYLTRANSFERASE"/>
    <property type="match status" value="1"/>
</dbReference>